<evidence type="ECO:0000313" key="1">
    <source>
        <dbReference type="EMBL" id="KIF83168.1"/>
    </source>
</evidence>
<keyword evidence="2" id="KW-1185">Reference proteome</keyword>
<dbReference type="Proteomes" id="UP000031572">
    <property type="component" value="Unassembled WGS sequence"/>
</dbReference>
<accession>A0A0C1Y8C2</accession>
<dbReference type="AlphaFoldDB" id="A0A0C1Y8C2"/>
<dbReference type="OrthoDB" id="8775856at2"/>
<reference evidence="1 2" key="1">
    <citation type="submission" date="2014-12" db="EMBL/GenBank/DDBJ databases">
        <title>Denitrispirillum autotrophicum gen. nov., sp. nov., Denitrifying, Facultatively Autotrophic Bacteria Isolated from Rice Paddy Soil.</title>
        <authorList>
            <person name="Ishii S."/>
            <person name="Ashida N."/>
            <person name="Ohno H."/>
            <person name="Otsuka S."/>
            <person name="Yokota A."/>
            <person name="Senoo K."/>
        </authorList>
    </citation>
    <scope>NUCLEOTIDE SEQUENCE [LARGE SCALE GENOMIC DNA]</scope>
    <source>
        <strain evidence="1 2">TSA66</strain>
    </source>
</reference>
<protein>
    <submittedName>
        <fullName evidence="1">Uncharacterized protein</fullName>
    </submittedName>
</protein>
<name>A0A0C1Y8C2_9BURK</name>
<sequence length="204" mass="22652">MIPHDPDEINRLIGAFTDLQEHWENDPDAFDWSRLEALARAGAHAYNECCGPSFHALALDGIQHGEFHERFLAYSLNADFDPFKLSKAGNTAEEIPVIDHASLADSALWNPSSARMHASLMELARQRFAPLADEIRRSNPPSSHPLFMTVEACAESLPVDLLERISPELAREHHGEARKQSVDPIEGYLSAAEVVVESNTKPYG</sequence>
<organism evidence="1 2">
    <name type="scientific">Noviherbaspirillum autotrophicum</name>
    <dbReference type="NCBI Taxonomy" id="709839"/>
    <lineage>
        <taxon>Bacteria</taxon>
        <taxon>Pseudomonadati</taxon>
        <taxon>Pseudomonadota</taxon>
        <taxon>Betaproteobacteria</taxon>
        <taxon>Burkholderiales</taxon>
        <taxon>Oxalobacteraceae</taxon>
        <taxon>Noviherbaspirillum</taxon>
    </lineage>
</organism>
<dbReference type="RefSeq" id="WP_040041794.1">
    <property type="nucleotide sequence ID" value="NZ_JWJG01000028.1"/>
</dbReference>
<gene>
    <name evidence="1" type="ORF">TSA66_23725</name>
</gene>
<dbReference type="STRING" id="709839.TSA66_23725"/>
<comment type="caution">
    <text evidence="1">The sequence shown here is derived from an EMBL/GenBank/DDBJ whole genome shotgun (WGS) entry which is preliminary data.</text>
</comment>
<dbReference type="EMBL" id="JWJG01000028">
    <property type="protein sequence ID" value="KIF83168.1"/>
    <property type="molecule type" value="Genomic_DNA"/>
</dbReference>
<evidence type="ECO:0000313" key="2">
    <source>
        <dbReference type="Proteomes" id="UP000031572"/>
    </source>
</evidence>
<proteinExistence type="predicted"/>